<evidence type="ECO:0000313" key="2">
    <source>
        <dbReference type="EMBL" id="SFT48675.1"/>
    </source>
</evidence>
<reference evidence="3" key="1">
    <citation type="submission" date="2016-10" db="EMBL/GenBank/DDBJ databases">
        <authorList>
            <person name="Varghese N."/>
            <person name="Submissions S."/>
        </authorList>
    </citation>
    <scope>NUCLEOTIDE SEQUENCE [LARGE SCALE GENOMIC DNA]</scope>
    <source>
        <strain evidence="3">Ah-143</strain>
    </source>
</reference>
<name>A0A1I6YDR1_9ENTR</name>
<protein>
    <submittedName>
        <fullName evidence="2">Cu(I)/Ag(I) efflux system membrane protein CusA/SilA</fullName>
    </submittedName>
</protein>
<sequence length="52" mass="5792">MQQRVAQRVKLPHGLTLSGFGQFGYLERATATLKFGLSVTVMIIFGLAVYYL</sequence>
<proteinExistence type="predicted"/>
<evidence type="ECO:0000313" key="3">
    <source>
        <dbReference type="Proteomes" id="UP000199187"/>
    </source>
</evidence>
<dbReference type="EMBL" id="FPAU01000001">
    <property type="protein sequence ID" value="SFT48675.1"/>
    <property type="molecule type" value="Genomic_DNA"/>
</dbReference>
<keyword evidence="1" id="KW-1133">Transmembrane helix</keyword>
<keyword evidence="1" id="KW-0472">Membrane</keyword>
<accession>A0A1I6YDR1</accession>
<keyword evidence="1" id="KW-0812">Transmembrane</keyword>
<dbReference type="Proteomes" id="UP000199187">
    <property type="component" value="Unassembled WGS sequence"/>
</dbReference>
<gene>
    <name evidence="2" type="ORF">SAMN05192562_101472</name>
</gene>
<keyword evidence="3" id="KW-1185">Reference proteome</keyword>
<feature type="transmembrane region" description="Helical" evidence="1">
    <location>
        <begin position="31"/>
        <end position="51"/>
    </location>
</feature>
<dbReference type="AlphaFoldDB" id="A0A1I6YDR1"/>
<organism evidence="2 3">
    <name type="scientific">Kosakonia arachidis</name>
    <dbReference type="NCBI Taxonomy" id="551989"/>
    <lineage>
        <taxon>Bacteria</taxon>
        <taxon>Pseudomonadati</taxon>
        <taxon>Pseudomonadota</taxon>
        <taxon>Gammaproteobacteria</taxon>
        <taxon>Enterobacterales</taxon>
        <taxon>Enterobacteriaceae</taxon>
        <taxon>Kosakonia</taxon>
    </lineage>
</organism>
<evidence type="ECO:0000256" key="1">
    <source>
        <dbReference type="SAM" id="Phobius"/>
    </source>
</evidence>